<comment type="caution">
    <text evidence="3">The sequence shown here is derived from an EMBL/GenBank/DDBJ whole genome shotgun (WGS) entry which is preliminary data.</text>
</comment>
<evidence type="ECO:0000313" key="4">
    <source>
        <dbReference type="Proteomes" id="UP000813461"/>
    </source>
</evidence>
<keyword evidence="4" id="KW-1185">Reference proteome</keyword>
<reference evidence="3" key="1">
    <citation type="journal article" date="2021" name="Nat. Commun.">
        <title>Genetic determinants of endophytism in the Arabidopsis root mycobiome.</title>
        <authorList>
            <person name="Mesny F."/>
            <person name="Miyauchi S."/>
            <person name="Thiergart T."/>
            <person name="Pickel B."/>
            <person name="Atanasova L."/>
            <person name="Karlsson M."/>
            <person name="Huettel B."/>
            <person name="Barry K.W."/>
            <person name="Haridas S."/>
            <person name="Chen C."/>
            <person name="Bauer D."/>
            <person name="Andreopoulos W."/>
            <person name="Pangilinan J."/>
            <person name="LaButti K."/>
            <person name="Riley R."/>
            <person name="Lipzen A."/>
            <person name="Clum A."/>
            <person name="Drula E."/>
            <person name="Henrissat B."/>
            <person name="Kohler A."/>
            <person name="Grigoriev I.V."/>
            <person name="Martin F.M."/>
            <person name="Hacquard S."/>
        </authorList>
    </citation>
    <scope>NUCLEOTIDE SEQUENCE</scope>
    <source>
        <strain evidence="3">MPI-SDFR-AT-0120</strain>
    </source>
</reference>
<feature type="region of interest" description="Disordered" evidence="1">
    <location>
        <begin position="116"/>
        <end position="135"/>
    </location>
</feature>
<dbReference type="EMBL" id="JAGMVJ010000001">
    <property type="protein sequence ID" value="KAH7095593.1"/>
    <property type="molecule type" value="Genomic_DNA"/>
</dbReference>
<dbReference type="PANTHER" id="PTHR13593:SF113">
    <property type="entry name" value="SI:DKEY-266F7.9"/>
    <property type="match status" value="1"/>
</dbReference>
<dbReference type="PANTHER" id="PTHR13593">
    <property type="match status" value="1"/>
</dbReference>
<evidence type="ECO:0000259" key="2">
    <source>
        <dbReference type="SMART" id="SM00148"/>
    </source>
</evidence>
<gene>
    <name evidence="3" type="ORF">FB567DRAFT_486229</name>
</gene>
<name>A0A8K0RHR7_9PLEO</name>
<evidence type="ECO:0000313" key="3">
    <source>
        <dbReference type="EMBL" id="KAH7095593.1"/>
    </source>
</evidence>
<dbReference type="OrthoDB" id="1046782at2759"/>
<accession>A0A8K0RHR7</accession>
<feature type="region of interest" description="Disordered" evidence="1">
    <location>
        <begin position="455"/>
        <end position="481"/>
    </location>
</feature>
<protein>
    <submittedName>
        <fullName evidence="3">PLC-like phosphodiesterase</fullName>
    </submittedName>
</protein>
<dbReference type="InterPro" id="IPR051057">
    <property type="entry name" value="PI-PLC_domain"/>
</dbReference>
<dbReference type="InterPro" id="IPR000909">
    <property type="entry name" value="PLipase_C_PInositol-sp_X_dom"/>
</dbReference>
<dbReference type="GO" id="GO:0008081">
    <property type="term" value="F:phosphoric diester hydrolase activity"/>
    <property type="evidence" value="ECO:0007669"/>
    <property type="project" value="InterPro"/>
</dbReference>
<organism evidence="3 4">
    <name type="scientific">Paraphoma chrysanthemicola</name>
    <dbReference type="NCBI Taxonomy" id="798071"/>
    <lineage>
        <taxon>Eukaryota</taxon>
        <taxon>Fungi</taxon>
        <taxon>Dikarya</taxon>
        <taxon>Ascomycota</taxon>
        <taxon>Pezizomycotina</taxon>
        <taxon>Dothideomycetes</taxon>
        <taxon>Pleosporomycetidae</taxon>
        <taxon>Pleosporales</taxon>
        <taxon>Pleosporineae</taxon>
        <taxon>Phaeosphaeriaceae</taxon>
        <taxon>Paraphoma</taxon>
    </lineage>
</organism>
<dbReference type="PROSITE" id="PS50007">
    <property type="entry name" value="PIPLC_X_DOMAIN"/>
    <property type="match status" value="1"/>
</dbReference>
<feature type="domain" description="Phosphatidylinositol-specific phospholipase C X" evidence="2">
    <location>
        <begin position="174"/>
        <end position="324"/>
    </location>
</feature>
<proteinExistence type="predicted"/>
<dbReference type="CDD" id="cd08586">
    <property type="entry name" value="PI-PLCc_BcPLC_like"/>
    <property type="match status" value="1"/>
</dbReference>
<sequence length="524" mass="56834">MSANRIFMSTPITVRNLTPTSISIKRIEHFEDADALQSKAGGYLFSTRRTTPAIPSQSKLGQHAESFTHQDMDIGLAPFQSVTIGQPMQEESHGIASSTSKTLRLTIESAEGLRHRIDAQPSHTQKSSRSSLPLSAGSSSSYTALFHPSKPTAHLTIHTHHALNYAKWMSALPDTLPLSAISIPGTHNSHTHYRALPSVRCQVVDVATQLANGIRSLDIRVQPVHATDTTKKDLYLVHGAFPVSLTGPKYLVPILQTCYTFLAANPSETILISLKREGIGSATDQHLATILQEHYISPNASYWYTDTAIPYLGAARGKLVLIRRYNQPPTSTPIGLDATPWPHNATHALFPSNTPHPLFCLQDFCEILVPGDIPTKLQVSNEHLVRAAAAQHHIPGVTTDAKNPVPPGPLYLNFLSGSNFWNKGCWPEVIARKVNKGMEEWLCIGHHVCEEGASTREPGKLGAGREDGVEADGSGYGVRSKKEGDGGTGIVVMDCVGEGGDWDLVRLVIGMNMGVLEKCRGGKV</sequence>
<dbReference type="GO" id="GO:0006629">
    <property type="term" value="P:lipid metabolic process"/>
    <property type="evidence" value="ECO:0007669"/>
    <property type="project" value="InterPro"/>
</dbReference>
<feature type="compositionally biased region" description="Basic and acidic residues" evidence="1">
    <location>
        <begin position="455"/>
        <end position="468"/>
    </location>
</feature>
<dbReference type="SMART" id="SM00148">
    <property type="entry name" value="PLCXc"/>
    <property type="match status" value="1"/>
</dbReference>
<dbReference type="SUPFAM" id="SSF51695">
    <property type="entry name" value="PLC-like phosphodiesterases"/>
    <property type="match status" value="1"/>
</dbReference>
<evidence type="ECO:0000256" key="1">
    <source>
        <dbReference type="SAM" id="MobiDB-lite"/>
    </source>
</evidence>
<dbReference type="InterPro" id="IPR017946">
    <property type="entry name" value="PLC-like_Pdiesterase_TIM-brl"/>
</dbReference>
<dbReference type="Pfam" id="PF00388">
    <property type="entry name" value="PI-PLC-X"/>
    <property type="match status" value="1"/>
</dbReference>
<dbReference type="Proteomes" id="UP000813461">
    <property type="component" value="Unassembled WGS sequence"/>
</dbReference>
<dbReference type="Gene3D" id="3.20.20.190">
    <property type="entry name" value="Phosphatidylinositol (PI) phosphodiesterase"/>
    <property type="match status" value="1"/>
</dbReference>
<dbReference type="AlphaFoldDB" id="A0A8K0RHR7"/>